<dbReference type="PANTHER" id="PTHR36984:SF1">
    <property type="entry name" value="CRISPR-ASSOCIATED ENDORIBONUCLEASE CAS6 1"/>
    <property type="match status" value="1"/>
</dbReference>
<evidence type="ECO:0000256" key="3">
    <source>
        <dbReference type="ARBA" id="ARBA00023118"/>
    </source>
</evidence>
<evidence type="ECO:0000313" key="5">
    <source>
        <dbReference type="EMBL" id="EAI5408731.1"/>
    </source>
</evidence>
<dbReference type="NCBIfam" id="TIGR01877">
    <property type="entry name" value="cas_cas6"/>
    <property type="match status" value="1"/>
</dbReference>
<dbReference type="EMBL" id="AABQDW010000022">
    <property type="protein sequence ID" value="EAI5408731.1"/>
    <property type="molecule type" value="Genomic_DNA"/>
</dbReference>
<dbReference type="InterPro" id="IPR049435">
    <property type="entry name" value="Cas_Cas6_C"/>
</dbReference>
<reference evidence="7 9" key="1">
    <citation type="submission" date="2018-05" db="EMBL/GenBank/DDBJ databases">
        <authorList>
            <consortium name="PulseNet: The National Subtyping Network for Foodborne Disease Surveillance"/>
            <person name="Tarr C.L."/>
            <person name="Trees E."/>
            <person name="Katz L.S."/>
            <person name="Carleton-Romer H.A."/>
            <person name="Stroika S."/>
            <person name="Kucerova Z."/>
            <person name="Roache K.F."/>
            <person name="Sabol A.L."/>
            <person name="Besser J."/>
            <person name="Gerner-Smidt P."/>
        </authorList>
    </citation>
    <scope>NUCLEOTIDE SEQUENCE</scope>
    <source>
        <strain evidence="5 9">2016D-0221</strain>
        <strain evidence="7">D4313</strain>
        <strain evidence="6 8">PNUSAC001503</strain>
    </source>
</reference>
<dbReference type="OMA" id="WMPENGI"/>
<sequence>MKIYQLKVFLKLNQNVDFVNSPEFLSSNLHKSMLGDEALRSIHMQRYLKPYSIGFLYGMKGKKDGFTSGEDMYFYVRSIDESFISKLRICLENSKNLGFNVYASKLEVLDSKRIDCLYTMSPATVVLKEGDKTIPWRRENSDIAALKDALILNLKNKYEYFLDKKIEITDDIIELIEIKTNRAFAFKYKNGKIYAYRYQIHFSGNKTAQEFANIAMILGVGVKNTLGFGFCMRSKNVV</sequence>
<dbReference type="GO" id="GO:0003723">
    <property type="term" value="F:RNA binding"/>
    <property type="evidence" value="ECO:0007669"/>
    <property type="project" value="UniProtKB-KW"/>
</dbReference>
<dbReference type="GO" id="GO:0016788">
    <property type="term" value="F:hydrolase activity, acting on ester bonds"/>
    <property type="evidence" value="ECO:0007669"/>
    <property type="project" value="InterPro"/>
</dbReference>
<comment type="caution">
    <text evidence="7">The sequence shown here is derived from an EMBL/GenBank/DDBJ whole genome shotgun (WGS) entry which is preliminary data.</text>
</comment>
<feature type="domain" description="CRISPR associated protein Cas6 C-terminal" evidence="4">
    <location>
        <begin position="117"/>
        <end position="231"/>
    </location>
</feature>
<dbReference type="EMBL" id="AACCXM010000014">
    <property type="protein sequence ID" value="EAK0469410.1"/>
    <property type="molecule type" value="Genomic_DNA"/>
</dbReference>
<dbReference type="GeneID" id="61064503"/>
<dbReference type="GO" id="GO:0051607">
    <property type="term" value="P:defense response to virus"/>
    <property type="evidence" value="ECO:0007669"/>
    <property type="project" value="UniProtKB-KW"/>
</dbReference>
<keyword evidence="8" id="KW-1185">Reference proteome</keyword>
<dbReference type="InterPro" id="IPR010156">
    <property type="entry name" value="CRISPR-assoc_prot_Cas6"/>
</dbReference>
<keyword evidence="3" id="KW-0051">Antiviral defense</keyword>
<proteinExistence type="inferred from homology"/>
<dbReference type="AlphaFoldDB" id="A0A5L8JBH2"/>
<dbReference type="Proteomes" id="UP000535509">
    <property type="component" value="Unassembled WGS sequence"/>
</dbReference>
<accession>A0A5L8JBH2</accession>
<dbReference type="Pfam" id="PF01881">
    <property type="entry name" value="Cas_Cas6_C"/>
    <property type="match status" value="1"/>
</dbReference>
<dbReference type="RefSeq" id="WP_011731895.1">
    <property type="nucleotide sequence ID" value="NZ_AABUZP020000026.1"/>
</dbReference>
<comment type="similarity">
    <text evidence="1">Belongs to the CRISPR-associated protein Cas6/Cse3/CasE family.</text>
</comment>
<organism evidence="7">
    <name type="scientific">Campylobacter fetus</name>
    <dbReference type="NCBI Taxonomy" id="196"/>
    <lineage>
        <taxon>Bacteria</taxon>
        <taxon>Pseudomonadati</taxon>
        <taxon>Campylobacterota</taxon>
        <taxon>Epsilonproteobacteria</taxon>
        <taxon>Campylobacterales</taxon>
        <taxon>Campylobacteraceae</taxon>
        <taxon>Campylobacter</taxon>
    </lineage>
</organism>
<evidence type="ECO:0000259" key="4">
    <source>
        <dbReference type="Pfam" id="PF01881"/>
    </source>
</evidence>
<protein>
    <submittedName>
        <fullName evidence="7">CRISPR-associated endoribonuclease Cas6</fullName>
    </submittedName>
</protein>
<evidence type="ECO:0000313" key="9">
    <source>
        <dbReference type="Proteomes" id="UP000557842"/>
    </source>
</evidence>
<name>A0A5L8JBH2_CAMFE</name>
<evidence type="ECO:0000256" key="2">
    <source>
        <dbReference type="ARBA" id="ARBA00022884"/>
    </source>
</evidence>
<dbReference type="EMBL" id="AABTCC010000042">
    <property type="protein sequence ID" value="EAI8859955.1"/>
    <property type="molecule type" value="Genomic_DNA"/>
</dbReference>
<evidence type="ECO:0000256" key="1">
    <source>
        <dbReference type="ARBA" id="ARBA00005937"/>
    </source>
</evidence>
<evidence type="ECO:0000313" key="8">
    <source>
        <dbReference type="Proteomes" id="UP000535509"/>
    </source>
</evidence>
<dbReference type="PANTHER" id="PTHR36984">
    <property type="entry name" value="CRISPR-ASSOCIATED ENDORIBONUCLEASE CAS6 1"/>
    <property type="match status" value="1"/>
</dbReference>
<dbReference type="Gene3D" id="3.30.70.1900">
    <property type="match status" value="1"/>
</dbReference>
<dbReference type="Proteomes" id="UP000557842">
    <property type="component" value="Unassembled WGS sequence"/>
</dbReference>
<evidence type="ECO:0000313" key="6">
    <source>
        <dbReference type="EMBL" id="EAI8859955.1"/>
    </source>
</evidence>
<keyword evidence="2" id="KW-0694">RNA-binding</keyword>
<gene>
    <name evidence="7" type="primary">cas6</name>
    <name evidence="7" type="ORF">AAH24_08610</name>
    <name evidence="5" type="ORF">BVH53_08520</name>
    <name evidence="6" type="ORF">CX802_08980</name>
</gene>
<evidence type="ECO:0000313" key="7">
    <source>
        <dbReference type="EMBL" id="EAK0469410.1"/>
    </source>
</evidence>